<name>A0A1Y3E4Y0_9BILA</name>
<dbReference type="Proteomes" id="UP000243006">
    <property type="component" value="Unassembled WGS sequence"/>
</dbReference>
<dbReference type="AlphaFoldDB" id="A0A1Y3E4Y0"/>
<sequence>MHSYCAKELLQMSVYFKICDHKKFSSKIECYKQFLFYPKTAEELSLKFNLETFLTKNCSHFAMAIKIVQPDKNGKQLEAFLATNSIQSLLA</sequence>
<proteinExistence type="predicted"/>
<accession>A0A1Y3E4Y0</accession>
<reference evidence="1 2" key="1">
    <citation type="submission" date="2015-04" db="EMBL/GenBank/DDBJ databases">
        <title>Draft genome of the roundworm Trichinella nativa.</title>
        <authorList>
            <person name="Mitreva M."/>
        </authorList>
    </citation>
    <scope>NUCLEOTIDE SEQUENCE [LARGE SCALE GENOMIC DNA]</scope>
    <source>
        <strain evidence="1 2">ISS45</strain>
    </source>
</reference>
<protein>
    <submittedName>
        <fullName evidence="1">Uncharacterized protein</fullName>
    </submittedName>
</protein>
<evidence type="ECO:0000313" key="1">
    <source>
        <dbReference type="EMBL" id="OUC39690.1"/>
    </source>
</evidence>
<comment type="caution">
    <text evidence="1">The sequence shown here is derived from an EMBL/GenBank/DDBJ whole genome shotgun (WGS) entry which is preliminary data.</text>
</comment>
<evidence type="ECO:0000313" key="2">
    <source>
        <dbReference type="Proteomes" id="UP000243006"/>
    </source>
</evidence>
<gene>
    <name evidence="1" type="ORF">D917_04666</name>
</gene>
<dbReference type="EMBL" id="LVZM01023901">
    <property type="protein sequence ID" value="OUC39690.1"/>
    <property type="molecule type" value="Genomic_DNA"/>
</dbReference>
<organism evidence="1 2">
    <name type="scientific">Trichinella nativa</name>
    <dbReference type="NCBI Taxonomy" id="6335"/>
    <lineage>
        <taxon>Eukaryota</taxon>
        <taxon>Metazoa</taxon>
        <taxon>Ecdysozoa</taxon>
        <taxon>Nematoda</taxon>
        <taxon>Enoplea</taxon>
        <taxon>Dorylaimia</taxon>
        <taxon>Trichinellida</taxon>
        <taxon>Trichinellidae</taxon>
        <taxon>Trichinella</taxon>
    </lineage>
</organism>